<feature type="domain" description="Sugar-binding" evidence="5">
    <location>
        <begin position="62"/>
        <end position="319"/>
    </location>
</feature>
<dbReference type="SUPFAM" id="SSF88659">
    <property type="entry name" value="Sigma3 and sigma4 domains of RNA polymerase sigma factors"/>
    <property type="match status" value="1"/>
</dbReference>
<comment type="similarity">
    <text evidence="1">Belongs to the SorC transcriptional regulatory family.</text>
</comment>
<reference evidence="8" key="1">
    <citation type="journal article" date="2019" name="Int. J. Syst. Evol. Microbiol.">
        <title>The Global Catalogue of Microorganisms (GCM) 10K type strain sequencing project: providing services to taxonomists for standard genome sequencing and annotation.</title>
        <authorList>
            <consortium name="The Broad Institute Genomics Platform"/>
            <consortium name="The Broad Institute Genome Sequencing Center for Infectious Disease"/>
            <person name="Wu L."/>
            <person name="Ma J."/>
        </authorList>
    </citation>
    <scope>NUCLEOTIDE SEQUENCE [LARGE SCALE GENOMIC DNA]</scope>
    <source>
        <strain evidence="8">CGMCC 1.15772</strain>
    </source>
</reference>
<sequence length="335" mass="34821">MAPSNQASLTAQAVQVARMYYHHNLTTAEIAAELGLSRPKVSRLLGYAREQGIVDIRIHDPQTGPQTLAGALAERFGVQVQVVPVPPGSGEDAALARVAAAAAAAFTAALRPGLTVGLAWGNTLDAVSHALTPHRLSGLDFVQLSGSANVQELVSGFVTDTITRFARNFGGQAHLFPVPTFFDRPLTKELMWQERSVRQVLGVQARADLLLYSIGSPEAVPRSHVYTAGSLDDADLAALPEAGIVGDIATLFFRADGTWDGLNINARSSGPGLDFIAAHPCAICVVSGAGKAAALYAALRGGLMTALVVDERAAAAVLELAEAEEAEGGAAESAP</sequence>
<proteinExistence type="inferred from homology"/>
<dbReference type="PANTHER" id="PTHR34294:SF1">
    <property type="entry name" value="TRANSCRIPTIONAL REGULATOR LSRR"/>
    <property type="match status" value="1"/>
</dbReference>
<evidence type="ECO:0000256" key="2">
    <source>
        <dbReference type="ARBA" id="ARBA00023015"/>
    </source>
</evidence>
<dbReference type="Pfam" id="PF04545">
    <property type="entry name" value="Sigma70_r4"/>
    <property type="match status" value="1"/>
</dbReference>
<dbReference type="InterPro" id="IPR013324">
    <property type="entry name" value="RNA_pol_sigma_r3/r4-like"/>
</dbReference>
<dbReference type="InterPro" id="IPR051054">
    <property type="entry name" value="SorC_transcr_regulators"/>
</dbReference>
<evidence type="ECO:0000256" key="3">
    <source>
        <dbReference type="ARBA" id="ARBA00023125"/>
    </source>
</evidence>
<dbReference type="Proteomes" id="UP001596297">
    <property type="component" value="Unassembled WGS sequence"/>
</dbReference>
<keyword evidence="8" id="KW-1185">Reference proteome</keyword>
<dbReference type="InterPro" id="IPR007324">
    <property type="entry name" value="Sugar-bd_dom_put"/>
</dbReference>
<evidence type="ECO:0000256" key="1">
    <source>
        <dbReference type="ARBA" id="ARBA00010466"/>
    </source>
</evidence>
<keyword evidence="4" id="KW-0804">Transcription</keyword>
<dbReference type="PANTHER" id="PTHR34294">
    <property type="entry name" value="TRANSCRIPTIONAL REGULATOR-RELATED"/>
    <property type="match status" value="1"/>
</dbReference>
<accession>A0ABW1Y9H0</accession>
<dbReference type="EMBL" id="JBHSWD010000001">
    <property type="protein sequence ID" value="MFC6590938.1"/>
    <property type="molecule type" value="Genomic_DNA"/>
</dbReference>
<name>A0ABW1Y9H0_9DEIO</name>
<dbReference type="InterPro" id="IPR036388">
    <property type="entry name" value="WH-like_DNA-bd_sf"/>
</dbReference>
<keyword evidence="3" id="KW-0238">DNA-binding</keyword>
<feature type="domain" description="RNA polymerase sigma-70 region 4" evidence="6">
    <location>
        <begin position="8"/>
        <end position="50"/>
    </location>
</feature>
<protein>
    <submittedName>
        <fullName evidence="7">Sugar-binding transcriptional regulator</fullName>
    </submittedName>
</protein>
<evidence type="ECO:0000259" key="5">
    <source>
        <dbReference type="Pfam" id="PF04198"/>
    </source>
</evidence>
<dbReference type="SUPFAM" id="SSF100950">
    <property type="entry name" value="NagB/RpiA/CoA transferase-like"/>
    <property type="match status" value="1"/>
</dbReference>
<evidence type="ECO:0000313" key="8">
    <source>
        <dbReference type="Proteomes" id="UP001596297"/>
    </source>
</evidence>
<evidence type="ECO:0000259" key="6">
    <source>
        <dbReference type="Pfam" id="PF04545"/>
    </source>
</evidence>
<dbReference type="InterPro" id="IPR037171">
    <property type="entry name" value="NagB/RpiA_transferase-like"/>
</dbReference>
<dbReference type="RefSeq" id="WP_380081946.1">
    <property type="nucleotide sequence ID" value="NZ_JBHSWD010000001.1"/>
</dbReference>
<organism evidence="7 8">
    <name type="scientific">Deinococcus lacus</name>
    <dbReference type="NCBI Taxonomy" id="392561"/>
    <lineage>
        <taxon>Bacteria</taxon>
        <taxon>Thermotogati</taxon>
        <taxon>Deinococcota</taxon>
        <taxon>Deinococci</taxon>
        <taxon>Deinococcales</taxon>
        <taxon>Deinococcaceae</taxon>
        <taxon>Deinococcus</taxon>
    </lineage>
</organism>
<dbReference type="Pfam" id="PF04198">
    <property type="entry name" value="Sugar-bind"/>
    <property type="match status" value="1"/>
</dbReference>
<gene>
    <name evidence="7" type="ORF">ACFP81_02100</name>
</gene>
<evidence type="ECO:0000256" key="4">
    <source>
        <dbReference type="ARBA" id="ARBA00023163"/>
    </source>
</evidence>
<dbReference type="Gene3D" id="3.40.50.1360">
    <property type="match status" value="1"/>
</dbReference>
<keyword evidence="2" id="KW-0805">Transcription regulation</keyword>
<dbReference type="Gene3D" id="1.10.10.10">
    <property type="entry name" value="Winged helix-like DNA-binding domain superfamily/Winged helix DNA-binding domain"/>
    <property type="match status" value="1"/>
</dbReference>
<comment type="caution">
    <text evidence="7">The sequence shown here is derived from an EMBL/GenBank/DDBJ whole genome shotgun (WGS) entry which is preliminary data.</text>
</comment>
<evidence type="ECO:0000313" key="7">
    <source>
        <dbReference type="EMBL" id="MFC6590938.1"/>
    </source>
</evidence>
<dbReference type="InterPro" id="IPR007630">
    <property type="entry name" value="RNA_pol_sigma70_r4"/>
</dbReference>